<evidence type="ECO:0000256" key="3">
    <source>
        <dbReference type="ARBA" id="ARBA00023284"/>
    </source>
</evidence>
<dbReference type="PROSITE" id="PS51352">
    <property type="entry name" value="THIOREDOXIN_2"/>
    <property type="match status" value="1"/>
</dbReference>
<keyword evidence="1" id="KW-0813">Transport</keyword>
<feature type="compositionally biased region" description="Low complexity" evidence="4">
    <location>
        <begin position="28"/>
        <end position="40"/>
    </location>
</feature>
<dbReference type="CDD" id="cd02947">
    <property type="entry name" value="TRX_family"/>
    <property type="match status" value="1"/>
</dbReference>
<evidence type="ECO:0000313" key="7">
    <source>
        <dbReference type="Proteomes" id="UP001140949"/>
    </source>
</evidence>
<keyword evidence="2" id="KW-1015">Disulfide bond</keyword>
<sequence>MARRVLRPLLLQSSISISSRTHHHRHFSSSSSSSSPSSKAPSPPPFSSPRTHSSSFSSRPFSSSSSSSSNVVHIGSDDGFTKVVSKVHDEKLSAIFYFTAAWCGPCKMLSPVLEEMIKKFPHVTLYKIDIDQESIASTLSNLKIYSVPTLHLFHDGKKATEVVGADITRLKDAMENLYKKE</sequence>
<protein>
    <submittedName>
        <fullName evidence="6">Thioredoxin O2, mitochondrial-like</fullName>
    </submittedName>
</protein>
<dbReference type="EMBL" id="JANAVB010007198">
    <property type="protein sequence ID" value="KAJ6843554.1"/>
    <property type="molecule type" value="Genomic_DNA"/>
</dbReference>
<dbReference type="Gene3D" id="3.40.30.10">
    <property type="entry name" value="Glutaredoxin"/>
    <property type="match status" value="1"/>
</dbReference>
<evidence type="ECO:0000256" key="1">
    <source>
        <dbReference type="ARBA" id="ARBA00022982"/>
    </source>
</evidence>
<dbReference type="InterPro" id="IPR036249">
    <property type="entry name" value="Thioredoxin-like_sf"/>
</dbReference>
<dbReference type="AlphaFoldDB" id="A0AAX6HSS2"/>
<feature type="domain" description="Thioredoxin" evidence="5">
    <location>
        <begin position="37"/>
        <end position="179"/>
    </location>
</feature>
<evidence type="ECO:0000259" key="5">
    <source>
        <dbReference type="PROSITE" id="PS51352"/>
    </source>
</evidence>
<keyword evidence="7" id="KW-1185">Reference proteome</keyword>
<dbReference type="Proteomes" id="UP001140949">
    <property type="component" value="Unassembled WGS sequence"/>
</dbReference>
<dbReference type="PANTHER" id="PTHR46115">
    <property type="entry name" value="THIOREDOXIN-LIKE PROTEIN 1"/>
    <property type="match status" value="1"/>
</dbReference>
<dbReference type="InterPro" id="IPR013766">
    <property type="entry name" value="Thioredoxin_domain"/>
</dbReference>
<reference evidence="6" key="1">
    <citation type="journal article" date="2023" name="GigaByte">
        <title>Genome assembly of the bearded iris, Iris pallida Lam.</title>
        <authorList>
            <person name="Bruccoleri R.E."/>
            <person name="Oakeley E.J."/>
            <person name="Faust A.M.E."/>
            <person name="Altorfer M."/>
            <person name="Dessus-Babus S."/>
            <person name="Burckhardt D."/>
            <person name="Oertli M."/>
            <person name="Naumann U."/>
            <person name="Petersen F."/>
            <person name="Wong J."/>
        </authorList>
    </citation>
    <scope>NUCLEOTIDE SEQUENCE</scope>
    <source>
        <strain evidence="6">GSM-AAB239-AS_SAM_17_03QT</strain>
    </source>
</reference>
<feature type="compositionally biased region" description="Low complexity" evidence="4">
    <location>
        <begin position="48"/>
        <end position="69"/>
    </location>
</feature>
<name>A0AAX6HSS2_IRIPA</name>
<gene>
    <name evidence="6" type="ORF">M6B38_295680</name>
</gene>
<dbReference type="Pfam" id="PF00085">
    <property type="entry name" value="Thioredoxin"/>
    <property type="match status" value="1"/>
</dbReference>
<dbReference type="FunFam" id="3.40.30.10:FF:000245">
    <property type="entry name" value="Thioredoxin"/>
    <property type="match status" value="1"/>
</dbReference>
<evidence type="ECO:0000256" key="2">
    <source>
        <dbReference type="ARBA" id="ARBA00023157"/>
    </source>
</evidence>
<accession>A0AAX6HSS2</accession>
<evidence type="ECO:0000256" key="4">
    <source>
        <dbReference type="SAM" id="MobiDB-lite"/>
    </source>
</evidence>
<comment type="caution">
    <text evidence="6">The sequence shown here is derived from an EMBL/GenBank/DDBJ whole genome shotgun (WGS) entry which is preliminary data.</text>
</comment>
<feature type="region of interest" description="Disordered" evidence="4">
    <location>
        <begin position="18"/>
        <end position="70"/>
    </location>
</feature>
<keyword evidence="1" id="KW-0249">Electron transport</keyword>
<keyword evidence="3" id="KW-0676">Redox-active center</keyword>
<evidence type="ECO:0000313" key="6">
    <source>
        <dbReference type="EMBL" id="KAJ6843554.1"/>
    </source>
</evidence>
<proteinExistence type="predicted"/>
<dbReference type="SUPFAM" id="SSF52833">
    <property type="entry name" value="Thioredoxin-like"/>
    <property type="match status" value="1"/>
</dbReference>
<reference evidence="6" key="2">
    <citation type="submission" date="2023-04" db="EMBL/GenBank/DDBJ databases">
        <authorList>
            <person name="Bruccoleri R.E."/>
            <person name="Oakeley E.J."/>
            <person name="Faust A.-M."/>
            <person name="Dessus-Babus S."/>
            <person name="Altorfer M."/>
            <person name="Burckhardt D."/>
            <person name="Oertli M."/>
            <person name="Naumann U."/>
            <person name="Petersen F."/>
            <person name="Wong J."/>
        </authorList>
    </citation>
    <scope>NUCLEOTIDE SEQUENCE</scope>
    <source>
        <strain evidence="6">GSM-AAB239-AS_SAM_17_03QT</strain>
        <tissue evidence="6">Leaf</tissue>
    </source>
</reference>
<organism evidence="6 7">
    <name type="scientific">Iris pallida</name>
    <name type="common">Sweet iris</name>
    <dbReference type="NCBI Taxonomy" id="29817"/>
    <lineage>
        <taxon>Eukaryota</taxon>
        <taxon>Viridiplantae</taxon>
        <taxon>Streptophyta</taxon>
        <taxon>Embryophyta</taxon>
        <taxon>Tracheophyta</taxon>
        <taxon>Spermatophyta</taxon>
        <taxon>Magnoliopsida</taxon>
        <taxon>Liliopsida</taxon>
        <taxon>Asparagales</taxon>
        <taxon>Iridaceae</taxon>
        <taxon>Iridoideae</taxon>
        <taxon>Irideae</taxon>
        <taxon>Iris</taxon>
    </lineage>
</organism>